<name>A0ABD2NIA1_9CUCU</name>
<evidence type="ECO:0000313" key="9">
    <source>
        <dbReference type="EMBL" id="KAL3278437.1"/>
    </source>
</evidence>
<dbReference type="SMART" id="SM00980">
    <property type="entry name" value="THAP"/>
    <property type="match status" value="2"/>
</dbReference>
<evidence type="ECO:0000256" key="1">
    <source>
        <dbReference type="ARBA" id="ARBA00022723"/>
    </source>
</evidence>
<dbReference type="GO" id="GO:0008270">
    <property type="term" value="F:zinc ion binding"/>
    <property type="evidence" value="ECO:0007669"/>
    <property type="project" value="UniProtKB-UniRule"/>
</dbReference>
<keyword evidence="2 5" id="KW-0863">Zinc-finger</keyword>
<dbReference type="Pfam" id="PF05485">
    <property type="entry name" value="THAP"/>
    <property type="match status" value="2"/>
</dbReference>
<dbReference type="PANTHER" id="PTHR46927:SF3">
    <property type="entry name" value="THAP-TYPE DOMAIN-CONTAINING PROTEIN"/>
    <property type="match status" value="1"/>
</dbReference>
<dbReference type="InterPro" id="IPR006612">
    <property type="entry name" value="THAP_Znf"/>
</dbReference>
<dbReference type="EMBL" id="JABFTP020000103">
    <property type="protein sequence ID" value="KAL3278437.1"/>
    <property type="molecule type" value="Genomic_DNA"/>
</dbReference>
<dbReference type="Pfam" id="PF07776">
    <property type="entry name" value="zf-AD"/>
    <property type="match status" value="1"/>
</dbReference>
<keyword evidence="10" id="KW-1185">Reference proteome</keyword>
<dbReference type="InterPro" id="IPR052224">
    <property type="entry name" value="THAP_domain_protein"/>
</dbReference>
<feature type="domain" description="ZAD" evidence="8">
    <location>
        <begin position="234"/>
        <end position="310"/>
    </location>
</feature>
<evidence type="ECO:0008006" key="11">
    <source>
        <dbReference type="Google" id="ProtNLM"/>
    </source>
</evidence>
<dbReference type="Gene3D" id="6.20.210.20">
    <property type="entry name" value="THAP domain"/>
    <property type="match status" value="1"/>
</dbReference>
<evidence type="ECO:0000259" key="8">
    <source>
        <dbReference type="PROSITE" id="PS51915"/>
    </source>
</evidence>
<evidence type="ECO:0000256" key="5">
    <source>
        <dbReference type="PROSITE-ProRule" id="PRU00309"/>
    </source>
</evidence>
<dbReference type="PANTHER" id="PTHR46927">
    <property type="entry name" value="AGAP005574-PA"/>
    <property type="match status" value="1"/>
</dbReference>
<feature type="binding site" evidence="6">
    <location>
        <position position="236"/>
    </location>
    <ligand>
        <name>Zn(2+)</name>
        <dbReference type="ChEBI" id="CHEBI:29105"/>
    </ligand>
</feature>
<feature type="binding site" evidence="6">
    <location>
        <position position="283"/>
    </location>
    <ligand>
        <name>Zn(2+)</name>
        <dbReference type="ChEBI" id="CHEBI:29105"/>
    </ligand>
</feature>
<proteinExistence type="predicted"/>
<protein>
    <recommendedName>
        <fullName evidence="11">THAP-type domain-containing protein</fullName>
    </recommendedName>
</protein>
<feature type="domain" description="THAP-type" evidence="7">
    <location>
        <begin position="1"/>
        <end position="82"/>
    </location>
</feature>
<dbReference type="GO" id="GO:0003677">
    <property type="term" value="F:DNA binding"/>
    <property type="evidence" value="ECO:0007669"/>
    <property type="project" value="UniProtKB-UniRule"/>
</dbReference>
<feature type="domain" description="THAP-type" evidence="7">
    <location>
        <begin position="108"/>
        <end position="189"/>
    </location>
</feature>
<keyword evidence="1 6" id="KW-0479">Metal-binding</keyword>
<sequence>MPCCSAINCSNRDSRDTKKVSLFRFPADKTRREKWIQNTCRLSWTPTSSSRLCEEHFEESQFESKRADNVRKLKPNAVPTLFDVPNSPTRIDPIPRKSLYQVFYNPEMGGSYCAVNGCWGSKESKHRFPNPKNDIQLFQRWVAVCCNENLLRKTPEQVYNNSRVCKLHFLTSDFGPNNKLKKNSIPSLNMPALDEKRLNESIVSDVKLSQREDTVILPSPCIDPEEVSIGEILRVCRTCLKIVKRQDTVSLVPYNSNNNTELYKKLTELLGLDLLPVANPCVCKDCENFINAVHDFREACHANEMVLKEFDWGSKPKDLLHIVDQDAVKKVYSECCLGPKDIHSDSVIEKDIAPSTQETIIIEPDLVNNLTKEGKRSISKTAGTL</sequence>
<evidence type="ECO:0000313" key="10">
    <source>
        <dbReference type="Proteomes" id="UP001516400"/>
    </source>
</evidence>
<organism evidence="9 10">
    <name type="scientific">Cryptolaemus montrouzieri</name>
    <dbReference type="NCBI Taxonomy" id="559131"/>
    <lineage>
        <taxon>Eukaryota</taxon>
        <taxon>Metazoa</taxon>
        <taxon>Ecdysozoa</taxon>
        <taxon>Arthropoda</taxon>
        <taxon>Hexapoda</taxon>
        <taxon>Insecta</taxon>
        <taxon>Pterygota</taxon>
        <taxon>Neoptera</taxon>
        <taxon>Endopterygota</taxon>
        <taxon>Coleoptera</taxon>
        <taxon>Polyphaga</taxon>
        <taxon>Cucujiformia</taxon>
        <taxon>Coccinelloidea</taxon>
        <taxon>Coccinellidae</taxon>
        <taxon>Scymninae</taxon>
        <taxon>Scymnini</taxon>
        <taxon>Cryptolaemus</taxon>
    </lineage>
</organism>
<dbReference type="AlphaFoldDB" id="A0ABD2NIA1"/>
<evidence type="ECO:0000256" key="4">
    <source>
        <dbReference type="ARBA" id="ARBA00023125"/>
    </source>
</evidence>
<dbReference type="Proteomes" id="UP001516400">
    <property type="component" value="Unassembled WGS sequence"/>
</dbReference>
<evidence type="ECO:0000259" key="7">
    <source>
        <dbReference type="PROSITE" id="PS50950"/>
    </source>
</evidence>
<dbReference type="PROSITE" id="PS50950">
    <property type="entry name" value="ZF_THAP"/>
    <property type="match status" value="2"/>
</dbReference>
<feature type="binding site" evidence="6">
    <location>
        <position position="239"/>
    </location>
    <ligand>
        <name>Zn(2+)</name>
        <dbReference type="ChEBI" id="CHEBI:29105"/>
    </ligand>
</feature>
<comment type="caution">
    <text evidence="9">The sequence shown here is derived from an EMBL/GenBank/DDBJ whole genome shotgun (WGS) entry which is preliminary data.</text>
</comment>
<dbReference type="SMART" id="SM00692">
    <property type="entry name" value="DM3"/>
    <property type="match status" value="2"/>
</dbReference>
<evidence type="ECO:0000256" key="3">
    <source>
        <dbReference type="ARBA" id="ARBA00022833"/>
    </source>
</evidence>
<dbReference type="InterPro" id="IPR012934">
    <property type="entry name" value="Znf_AD"/>
</dbReference>
<dbReference type="InterPro" id="IPR038441">
    <property type="entry name" value="THAP_Znf_sf"/>
</dbReference>
<dbReference type="SMART" id="SM00868">
    <property type="entry name" value="zf-AD"/>
    <property type="match status" value="1"/>
</dbReference>
<reference evidence="9 10" key="1">
    <citation type="journal article" date="2021" name="BMC Biol.">
        <title>Horizontally acquired antibacterial genes associated with adaptive radiation of ladybird beetles.</title>
        <authorList>
            <person name="Li H.S."/>
            <person name="Tang X.F."/>
            <person name="Huang Y.H."/>
            <person name="Xu Z.Y."/>
            <person name="Chen M.L."/>
            <person name="Du X.Y."/>
            <person name="Qiu B.Y."/>
            <person name="Chen P.T."/>
            <person name="Zhang W."/>
            <person name="Slipinski A."/>
            <person name="Escalona H.E."/>
            <person name="Waterhouse R.M."/>
            <person name="Zwick A."/>
            <person name="Pang H."/>
        </authorList>
    </citation>
    <scope>NUCLEOTIDE SEQUENCE [LARGE SCALE GENOMIC DNA]</scope>
    <source>
        <strain evidence="9">SYSU2018</strain>
    </source>
</reference>
<gene>
    <name evidence="9" type="ORF">HHI36_013758</name>
</gene>
<dbReference type="SUPFAM" id="SSF57716">
    <property type="entry name" value="Glucocorticoid receptor-like (DNA-binding domain)"/>
    <property type="match status" value="3"/>
</dbReference>
<keyword evidence="4 5" id="KW-0238">DNA-binding</keyword>
<keyword evidence="3 6" id="KW-0862">Zinc</keyword>
<evidence type="ECO:0000256" key="6">
    <source>
        <dbReference type="PROSITE-ProRule" id="PRU01263"/>
    </source>
</evidence>
<evidence type="ECO:0000256" key="2">
    <source>
        <dbReference type="ARBA" id="ARBA00022771"/>
    </source>
</evidence>
<accession>A0ABD2NIA1</accession>
<feature type="binding site" evidence="6">
    <location>
        <position position="286"/>
    </location>
    <ligand>
        <name>Zn(2+)</name>
        <dbReference type="ChEBI" id="CHEBI:29105"/>
    </ligand>
</feature>
<dbReference type="Gene3D" id="3.40.1800.20">
    <property type="match status" value="1"/>
</dbReference>
<dbReference type="PROSITE" id="PS51915">
    <property type="entry name" value="ZAD"/>
    <property type="match status" value="1"/>
</dbReference>